<evidence type="ECO:0000256" key="7">
    <source>
        <dbReference type="SAM" id="MobiDB-lite"/>
    </source>
</evidence>
<dbReference type="InterPro" id="IPR007219">
    <property type="entry name" value="XnlR_reg_dom"/>
</dbReference>
<feature type="region of interest" description="Disordered" evidence="7">
    <location>
        <begin position="71"/>
        <end position="107"/>
    </location>
</feature>
<dbReference type="Gene3D" id="4.10.240.10">
    <property type="entry name" value="Zn(2)-C6 fungal-type DNA-binding domain"/>
    <property type="match status" value="1"/>
</dbReference>
<dbReference type="GO" id="GO:0006351">
    <property type="term" value="P:DNA-templated transcription"/>
    <property type="evidence" value="ECO:0007669"/>
    <property type="project" value="InterPro"/>
</dbReference>
<feature type="compositionally biased region" description="Polar residues" evidence="7">
    <location>
        <begin position="73"/>
        <end position="82"/>
    </location>
</feature>
<dbReference type="InterPro" id="IPR036864">
    <property type="entry name" value="Zn2-C6_fun-type_DNA-bd_sf"/>
</dbReference>
<name>A0A9W9LH23_9EURO</name>
<keyword evidence="4" id="KW-0238">DNA-binding</keyword>
<dbReference type="PROSITE" id="PS00463">
    <property type="entry name" value="ZN2_CY6_FUNGAL_1"/>
    <property type="match status" value="1"/>
</dbReference>
<evidence type="ECO:0000256" key="5">
    <source>
        <dbReference type="ARBA" id="ARBA00023163"/>
    </source>
</evidence>
<feature type="compositionally biased region" description="Polar residues" evidence="7">
    <location>
        <begin position="16"/>
        <end position="28"/>
    </location>
</feature>
<protein>
    <recommendedName>
        <fullName evidence="8">Zn(2)-C6 fungal-type domain-containing protein</fullName>
    </recommendedName>
</protein>
<dbReference type="PANTHER" id="PTHR31001:SF61">
    <property type="entry name" value="ZN(II)2CYS6 TRANSCRIPTION FACTOR (EUROFUNG)"/>
    <property type="match status" value="1"/>
</dbReference>
<dbReference type="SUPFAM" id="SSF57701">
    <property type="entry name" value="Zn2/Cys6 DNA-binding domain"/>
    <property type="match status" value="1"/>
</dbReference>
<dbReference type="GO" id="GO:0008270">
    <property type="term" value="F:zinc ion binding"/>
    <property type="evidence" value="ECO:0007669"/>
    <property type="project" value="InterPro"/>
</dbReference>
<dbReference type="CDD" id="cd00067">
    <property type="entry name" value="GAL4"/>
    <property type="match status" value="1"/>
</dbReference>
<dbReference type="CDD" id="cd12148">
    <property type="entry name" value="fungal_TF_MHR"/>
    <property type="match status" value="1"/>
</dbReference>
<dbReference type="OrthoDB" id="4898680at2759"/>
<feature type="domain" description="Zn(2)-C6 fungal-type" evidence="8">
    <location>
        <begin position="29"/>
        <end position="61"/>
    </location>
</feature>
<evidence type="ECO:0000313" key="9">
    <source>
        <dbReference type="EMBL" id="KAJ5155773.1"/>
    </source>
</evidence>
<keyword evidence="6" id="KW-0539">Nucleus</keyword>
<dbReference type="GO" id="GO:0003677">
    <property type="term" value="F:DNA binding"/>
    <property type="evidence" value="ECO:0007669"/>
    <property type="project" value="UniProtKB-KW"/>
</dbReference>
<dbReference type="GO" id="GO:0005634">
    <property type="term" value="C:nucleus"/>
    <property type="evidence" value="ECO:0007669"/>
    <property type="project" value="UniProtKB-SubCell"/>
</dbReference>
<dbReference type="PROSITE" id="PS50048">
    <property type="entry name" value="ZN2_CY6_FUNGAL_2"/>
    <property type="match status" value="1"/>
</dbReference>
<gene>
    <name evidence="9" type="ORF">N7492_008576</name>
</gene>
<evidence type="ECO:0000256" key="1">
    <source>
        <dbReference type="ARBA" id="ARBA00004123"/>
    </source>
</evidence>
<reference evidence="9" key="1">
    <citation type="submission" date="2022-11" db="EMBL/GenBank/DDBJ databases">
        <authorList>
            <person name="Petersen C."/>
        </authorList>
    </citation>
    <scope>NUCLEOTIDE SEQUENCE</scope>
    <source>
        <strain evidence="9">IBT 21917</strain>
    </source>
</reference>
<proteinExistence type="predicted"/>
<evidence type="ECO:0000256" key="2">
    <source>
        <dbReference type="ARBA" id="ARBA00022723"/>
    </source>
</evidence>
<feature type="region of interest" description="Disordered" evidence="7">
    <location>
        <begin position="1"/>
        <end position="28"/>
    </location>
</feature>
<evidence type="ECO:0000259" key="8">
    <source>
        <dbReference type="PROSITE" id="PS50048"/>
    </source>
</evidence>
<accession>A0A9W9LH23</accession>
<dbReference type="InterPro" id="IPR050613">
    <property type="entry name" value="Sec_Metabolite_Reg"/>
</dbReference>
<dbReference type="InterPro" id="IPR001138">
    <property type="entry name" value="Zn2Cys6_DnaBD"/>
</dbReference>
<dbReference type="Pfam" id="PF04082">
    <property type="entry name" value="Fungal_trans"/>
    <property type="match status" value="1"/>
</dbReference>
<dbReference type="SMART" id="SM00066">
    <property type="entry name" value="GAL4"/>
    <property type="match status" value="1"/>
</dbReference>
<comment type="subcellular location">
    <subcellularLocation>
        <location evidence="1">Nucleus</location>
    </subcellularLocation>
</comment>
<reference evidence="9" key="2">
    <citation type="journal article" date="2023" name="IMA Fungus">
        <title>Comparative genomic study of the Penicillium genus elucidates a diverse pangenome and 15 lateral gene transfer events.</title>
        <authorList>
            <person name="Petersen C."/>
            <person name="Sorensen T."/>
            <person name="Nielsen M.R."/>
            <person name="Sondergaard T.E."/>
            <person name="Sorensen J.L."/>
            <person name="Fitzpatrick D.A."/>
            <person name="Frisvad J.C."/>
            <person name="Nielsen K.L."/>
        </authorList>
    </citation>
    <scope>NUCLEOTIDE SEQUENCE</scope>
    <source>
        <strain evidence="9">IBT 21917</strain>
    </source>
</reference>
<dbReference type="PANTHER" id="PTHR31001">
    <property type="entry name" value="UNCHARACTERIZED TRANSCRIPTIONAL REGULATORY PROTEIN"/>
    <property type="match status" value="1"/>
</dbReference>
<sequence>MSGSPVFAMRVDNHRSGSPATRRNGTLQSCEPCRRSKQRCDHGQPVCRRCTAKGINDRCFYHPAPMTRRRTTENVASISSPQVAPRRLATQSASNASSPGSLGGGRLFAPLEPPSALPGYLGPTSFAAVLAEHRNEIPFEAEESTESHPVLSVEPDRARSGADVLLVLYNLSARETWVSEFCRKSWICVCPKIVMDAILKSIGEIFAALDPDDLMPQLQNLAMQIFTNSARPLTTHPSMTIEEYCASFTGVNFRWEAIGNIFSLCGQQLVVTPDNDPEFLQGGHVPRTRDRFIEQMTVASTICLNFCDQASSANELLAFLQYNDVMLRTQQYGDSSYQAWRRLGDLIATIYAAGLHLDTDSSQNCPFFLRQWRRGCFISAFYMDKMMASFVGRPPLMNQRYCTLVPPLDLSDDVLVAGGDVLDQAINGLDSNGWNTNGIRTRFSHPRLRFQLSVHREQALDIALGNTEPHIVIKKSYEIQERVRAVWNAAPDHLRYDRQQAEDFFDGWLNVVHIYLNYLYTCFLLHRAQIKHTNTGQDALCDVSRRILAIVNDMSTMRSPMVDLDRHFSWIALTYGLPTASVLLLELLHQSRDPSSHVVALPRAEIIRNLSVFISLLSWVARPGHGNYKACKEAEKKLSGILDQLLDPQPVHGDVFDDVTSGLSSFLNWSGYNCESWDFTTEYLATADEAVP</sequence>
<evidence type="ECO:0000256" key="6">
    <source>
        <dbReference type="ARBA" id="ARBA00023242"/>
    </source>
</evidence>
<keyword evidence="3" id="KW-0805">Transcription regulation</keyword>
<feature type="compositionally biased region" description="Polar residues" evidence="7">
    <location>
        <begin position="89"/>
        <end position="100"/>
    </location>
</feature>
<dbReference type="GO" id="GO:0000981">
    <property type="term" value="F:DNA-binding transcription factor activity, RNA polymerase II-specific"/>
    <property type="evidence" value="ECO:0007669"/>
    <property type="project" value="InterPro"/>
</dbReference>
<dbReference type="Pfam" id="PF00172">
    <property type="entry name" value="Zn_clus"/>
    <property type="match status" value="1"/>
</dbReference>
<organism evidence="9 10">
    <name type="scientific">Penicillium capsulatum</name>
    <dbReference type="NCBI Taxonomy" id="69766"/>
    <lineage>
        <taxon>Eukaryota</taxon>
        <taxon>Fungi</taxon>
        <taxon>Dikarya</taxon>
        <taxon>Ascomycota</taxon>
        <taxon>Pezizomycotina</taxon>
        <taxon>Eurotiomycetes</taxon>
        <taxon>Eurotiomycetidae</taxon>
        <taxon>Eurotiales</taxon>
        <taxon>Aspergillaceae</taxon>
        <taxon>Penicillium</taxon>
    </lineage>
</organism>
<dbReference type="Proteomes" id="UP001146351">
    <property type="component" value="Unassembled WGS sequence"/>
</dbReference>
<evidence type="ECO:0000256" key="4">
    <source>
        <dbReference type="ARBA" id="ARBA00023125"/>
    </source>
</evidence>
<keyword evidence="5" id="KW-0804">Transcription</keyword>
<keyword evidence="2" id="KW-0479">Metal-binding</keyword>
<dbReference type="EMBL" id="JAPQKO010000006">
    <property type="protein sequence ID" value="KAJ5155773.1"/>
    <property type="molecule type" value="Genomic_DNA"/>
</dbReference>
<dbReference type="AlphaFoldDB" id="A0A9W9LH23"/>
<evidence type="ECO:0000256" key="3">
    <source>
        <dbReference type="ARBA" id="ARBA00023015"/>
    </source>
</evidence>
<dbReference type="SMART" id="SM00906">
    <property type="entry name" value="Fungal_trans"/>
    <property type="match status" value="1"/>
</dbReference>
<keyword evidence="10" id="KW-1185">Reference proteome</keyword>
<comment type="caution">
    <text evidence="9">The sequence shown here is derived from an EMBL/GenBank/DDBJ whole genome shotgun (WGS) entry which is preliminary data.</text>
</comment>
<evidence type="ECO:0000313" key="10">
    <source>
        <dbReference type="Proteomes" id="UP001146351"/>
    </source>
</evidence>